<dbReference type="InterPro" id="IPR020084">
    <property type="entry name" value="NUDIX_hydrolase_CS"/>
</dbReference>
<evidence type="ECO:0000256" key="3">
    <source>
        <dbReference type="ARBA" id="ARBA00022801"/>
    </source>
</evidence>
<sequence length="170" mass="18911">MGDVLAADEAGNLLTAFHAVAEETHFEDGPTPLALVAVWNDERLLLTFNRLRQYWELPGGMVDPGETPRQAAMRELREETGLDVTGLVFAGHARFVLGPERRVEYAALYTAHAGERPDFTPNEEIGAICWWDGIQPLMGRVQPLDAYLGKLSRVRRPRTRRPGTEESASA</sequence>
<keyword evidence="3 5" id="KW-0378">Hydrolase</keyword>
<dbReference type="PANTHER" id="PTHR43222">
    <property type="entry name" value="NUDIX HYDROLASE 23"/>
    <property type="match status" value="1"/>
</dbReference>
<keyword evidence="8" id="KW-1185">Reference proteome</keyword>
<reference evidence="7" key="1">
    <citation type="journal article" date="2014" name="Int. J. Syst. Evol. Microbiol.">
        <title>Complete genome sequence of Corynebacterium casei LMG S-19264T (=DSM 44701T), isolated from a smear-ripened cheese.</title>
        <authorList>
            <consortium name="US DOE Joint Genome Institute (JGI-PGF)"/>
            <person name="Walter F."/>
            <person name="Albersmeier A."/>
            <person name="Kalinowski J."/>
            <person name="Ruckert C."/>
        </authorList>
    </citation>
    <scope>NUCLEOTIDE SEQUENCE</scope>
    <source>
        <strain evidence="7">VKM Ac-2007</strain>
    </source>
</reference>
<protein>
    <submittedName>
        <fullName evidence="7">DNA mismatch repair protein MutT</fullName>
    </submittedName>
</protein>
<keyword evidence="4" id="KW-0460">Magnesium</keyword>
<evidence type="ECO:0000256" key="5">
    <source>
        <dbReference type="RuleBase" id="RU003476"/>
    </source>
</evidence>
<dbReference type="EMBL" id="BSEV01000056">
    <property type="protein sequence ID" value="GLK15483.1"/>
    <property type="molecule type" value="Genomic_DNA"/>
</dbReference>
<reference evidence="7" key="2">
    <citation type="submission" date="2023-01" db="EMBL/GenBank/DDBJ databases">
        <authorList>
            <person name="Sun Q."/>
            <person name="Evtushenko L."/>
        </authorList>
    </citation>
    <scope>NUCLEOTIDE SEQUENCE</scope>
    <source>
        <strain evidence="7">VKM Ac-2007</strain>
    </source>
</reference>
<dbReference type="InterPro" id="IPR020476">
    <property type="entry name" value="Nudix_hydrolase"/>
</dbReference>
<dbReference type="PANTHER" id="PTHR43222:SF2">
    <property type="entry name" value="NUDIX HYDROLASE 23, CHLOROPLASTIC"/>
    <property type="match status" value="1"/>
</dbReference>
<evidence type="ECO:0000313" key="7">
    <source>
        <dbReference type="EMBL" id="GLK15483.1"/>
    </source>
</evidence>
<dbReference type="SUPFAM" id="SSF55811">
    <property type="entry name" value="Nudix"/>
    <property type="match status" value="1"/>
</dbReference>
<dbReference type="PRINTS" id="PR00502">
    <property type="entry name" value="NUDIXFAMILY"/>
</dbReference>
<proteinExistence type="inferred from homology"/>
<evidence type="ECO:0000256" key="1">
    <source>
        <dbReference type="ARBA" id="ARBA00001946"/>
    </source>
</evidence>
<dbReference type="Proteomes" id="UP001143474">
    <property type="component" value="Unassembled WGS sequence"/>
</dbReference>
<organism evidence="7 8">
    <name type="scientific">Streptosporangium carneum</name>
    <dbReference type="NCBI Taxonomy" id="47481"/>
    <lineage>
        <taxon>Bacteria</taxon>
        <taxon>Bacillati</taxon>
        <taxon>Actinomycetota</taxon>
        <taxon>Actinomycetes</taxon>
        <taxon>Streptosporangiales</taxon>
        <taxon>Streptosporangiaceae</taxon>
        <taxon>Streptosporangium</taxon>
    </lineage>
</organism>
<dbReference type="InterPro" id="IPR015797">
    <property type="entry name" value="NUDIX_hydrolase-like_dom_sf"/>
</dbReference>
<dbReference type="CDD" id="cd02883">
    <property type="entry name" value="NUDIX_Hydrolase"/>
    <property type="match status" value="1"/>
</dbReference>
<evidence type="ECO:0000256" key="4">
    <source>
        <dbReference type="ARBA" id="ARBA00022842"/>
    </source>
</evidence>
<evidence type="ECO:0000259" key="6">
    <source>
        <dbReference type="PROSITE" id="PS51462"/>
    </source>
</evidence>
<dbReference type="PROSITE" id="PS00893">
    <property type="entry name" value="NUDIX_BOX"/>
    <property type="match status" value="1"/>
</dbReference>
<dbReference type="AlphaFoldDB" id="A0A9W6IC74"/>
<accession>A0A9W6IC74</accession>
<comment type="caution">
    <text evidence="7">The sequence shown here is derived from an EMBL/GenBank/DDBJ whole genome shotgun (WGS) entry which is preliminary data.</text>
</comment>
<comment type="cofactor">
    <cofactor evidence="1">
        <name>Mg(2+)</name>
        <dbReference type="ChEBI" id="CHEBI:18420"/>
    </cofactor>
</comment>
<dbReference type="RefSeq" id="WP_271223691.1">
    <property type="nucleotide sequence ID" value="NZ_BAAAVD010000023.1"/>
</dbReference>
<comment type="similarity">
    <text evidence="2 5">Belongs to the Nudix hydrolase family.</text>
</comment>
<dbReference type="PROSITE" id="PS51462">
    <property type="entry name" value="NUDIX"/>
    <property type="match status" value="1"/>
</dbReference>
<dbReference type="InterPro" id="IPR000086">
    <property type="entry name" value="NUDIX_hydrolase_dom"/>
</dbReference>
<dbReference type="Pfam" id="PF00293">
    <property type="entry name" value="NUDIX"/>
    <property type="match status" value="1"/>
</dbReference>
<dbReference type="GO" id="GO:0016787">
    <property type="term" value="F:hydrolase activity"/>
    <property type="evidence" value="ECO:0007669"/>
    <property type="project" value="UniProtKB-KW"/>
</dbReference>
<feature type="domain" description="Nudix hydrolase" evidence="6">
    <location>
        <begin position="29"/>
        <end position="154"/>
    </location>
</feature>
<evidence type="ECO:0000256" key="2">
    <source>
        <dbReference type="ARBA" id="ARBA00005582"/>
    </source>
</evidence>
<gene>
    <name evidence="7" type="ORF">GCM10017600_88960</name>
</gene>
<name>A0A9W6IC74_9ACTN</name>
<evidence type="ECO:0000313" key="8">
    <source>
        <dbReference type="Proteomes" id="UP001143474"/>
    </source>
</evidence>
<dbReference type="Gene3D" id="3.90.79.10">
    <property type="entry name" value="Nucleoside Triphosphate Pyrophosphohydrolase"/>
    <property type="match status" value="1"/>
</dbReference>